<comment type="pathway">
    <text evidence="2">Phospholipid metabolism; phosphatidylglycerol biosynthesis; phosphatidylglycerol from CDP-diacylglycerol: step 1/2.</text>
</comment>
<evidence type="ECO:0000313" key="19">
    <source>
        <dbReference type="Proteomes" id="UP000509414"/>
    </source>
</evidence>
<dbReference type="Gene3D" id="1.20.120.1760">
    <property type="match status" value="1"/>
</dbReference>
<keyword evidence="10" id="KW-0443">Lipid metabolism</keyword>
<dbReference type="GO" id="GO:0016020">
    <property type="term" value="C:membrane"/>
    <property type="evidence" value="ECO:0007669"/>
    <property type="project" value="UniProtKB-SubCell"/>
</dbReference>
<keyword evidence="9 17" id="KW-1133">Transmembrane helix</keyword>
<evidence type="ECO:0000256" key="15">
    <source>
        <dbReference type="NCBIfam" id="TIGR00560"/>
    </source>
</evidence>
<comment type="catalytic activity">
    <reaction evidence="14">
        <text>a CDP-1,2-diacyl-sn-glycerol + sn-glycerol 3-phosphate = a 1,2-diacyl-sn-glycero-3-phospho-(1'-sn-glycero-3'-phosphate) + CMP + H(+)</text>
        <dbReference type="Rhea" id="RHEA:12593"/>
        <dbReference type="ChEBI" id="CHEBI:15378"/>
        <dbReference type="ChEBI" id="CHEBI:57597"/>
        <dbReference type="ChEBI" id="CHEBI:58332"/>
        <dbReference type="ChEBI" id="CHEBI:60110"/>
        <dbReference type="ChEBI" id="CHEBI:60377"/>
        <dbReference type="EC" id="2.7.8.5"/>
    </reaction>
</comment>
<evidence type="ECO:0000256" key="8">
    <source>
        <dbReference type="ARBA" id="ARBA00022692"/>
    </source>
</evidence>
<evidence type="ECO:0000256" key="6">
    <source>
        <dbReference type="ARBA" id="ARBA00022516"/>
    </source>
</evidence>
<dbReference type="KEGG" id="cinf:CINF_0721"/>
<keyword evidence="19" id="KW-1185">Reference proteome</keyword>
<proteinExistence type="inferred from homology"/>
<evidence type="ECO:0000256" key="4">
    <source>
        <dbReference type="ARBA" id="ARBA00013170"/>
    </source>
</evidence>
<dbReference type="EMBL" id="CP049075">
    <property type="protein sequence ID" value="QLI05242.1"/>
    <property type="molecule type" value="Genomic_DNA"/>
</dbReference>
<dbReference type="GO" id="GO:0046474">
    <property type="term" value="P:glycerophospholipid biosynthetic process"/>
    <property type="evidence" value="ECO:0007669"/>
    <property type="project" value="TreeGrafter"/>
</dbReference>
<dbReference type="InterPro" id="IPR004570">
    <property type="entry name" value="Phosphatidylglycerol_P_synth"/>
</dbReference>
<dbReference type="AlphaFoldDB" id="A0A7H9CGY8"/>
<evidence type="ECO:0000256" key="14">
    <source>
        <dbReference type="ARBA" id="ARBA00048586"/>
    </source>
</evidence>
<evidence type="ECO:0000256" key="16">
    <source>
        <dbReference type="RuleBase" id="RU003750"/>
    </source>
</evidence>
<dbReference type="EC" id="2.7.8.5" evidence="4 15"/>
<dbReference type="InterPro" id="IPR050324">
    <property type="entry name" value="CDP-alcohol_PTase-I"/>
</dbReference>
<gene>
    <name evidence="18" type="primary">pgsA</name>
    <name evidence="18" type="ORF">CINF_0721</name>
</gene>
<accession>A0A7H9CGY8</accession>
<comment type="similarity">
    <text evidence="3 16">Belongs to the CDP-alcohol phosphatidyltransferase class-I family.</text>
</comment>
<evidence type="ECO:0000256" key="9">
    <source>
        <dbReference type="ARBA" id="ARBA00022989"/>
    </source>
</evidence>
<keyword evidence="8 17" id="KW-0812">Transmembrane</keyword>
<evidence type="ECO:0000256" key="13">
    <source>
        <dbReference type="ARBA" id="ARBA00023264"/>
    </source>
</evidence>
<keyword evidence="13" id="KW-1208">Phospholipid metabolism</keyword>
<evidence type="ECO:0000256" key="5">
    <source>
        <dbReference type="ARBA" id="ARBA00014944"/>
    </source>
</evidence>
<feature type="transmembrane region" description="Helical" evidence="17">
    <location>
        <begin position="80"/>
        <end position="104"/>
    </location>
</feature>
<dbReference type="InterPro" id="IPR043130">
    <property type="entry name" value="CDP-OH_PTrfase_TM_dom"/>
</dbReference>
<dbReference type="RefSeq" id="WP_179975783.1">
    <property type="nucleotide sequence ID" value="NZ_CP049075.1"/>
</dbReference>
<evidence type="ECO:0000256" key="1">
    <source>
        <dbReference type="ARBA" id="ARBA00004141"/>
    </source>
</evidence>
<evidence type="ECO:0000256" key="10">
    <source>
        <dbReference type="ARBA" id="ARBA00023098"/>
    </source>
</evidence>
<sequence>MLNLPNILASVRILLAPLLLFLLLALKNETNEINISWLNYFCALIFALACMTDFFDGYIARSWDQKTKLGEILDPLADKMLILSAFLGLMMIQRASVWAVYIILTREFFITGFRVVLASQNISVQASFAGKLKTTFQMIAISFLMMEWAYSQLLLWLAVALTLYSGFAYILAYIKQNKNNN</sequence>
<dbReference type="PANTHER" id="PTHR14269">
    <property type="entry name" value="CDP-DIACYLGLYCEROL--GLYCEROL-3-PHOSPHATE 3-PHOSPHATIDYLTRANSFERASE-RELATED"/>
    <property type="match status" value="1"/>
</dbReference>
<dbReference type="Pfam" id="PF01066">
    <property type="entry name" value="CDP-OH_P_transf"/>
    <property type="match status" value="1"/>
</dbReference>
<dbReference type="PANTHER" id="PTHR14269:SF62">
    <property type="entry name" value="CDP-DIACYLGLYCEROL--GLYCEROL-3-PHOSPHATE 3-PHOSPHATIDYLTRANSFERASE 1, CHLOROPLASTIC"/>
    <property type="match status" value="1"/>
</dbReference>
<evidence type="ECO:0000256" key="12">
    <source>
        <dbReference type="ARBA" id="ARBA00023209"/>
    </source>
</evidence>
<keyword evidence="7 16" id="KW-0808">Transferase</keyword>
<evidence type="ECO:0000256" key="2">
    <source>
        <dbReference type="ARBA" id="ARBA00005042"/>
    </source>
</evidence>
<reference evidence="18 19" key="1">
    <citation type="submission" date="2020-02" db="EMBL/GenBank/DDBJ databases">
        <title>Complete genome sequence of the novel Campylobacter species Candidatus Campylobacter infans.</title>
        <authorList>
            <person name="Duim B."/>
            <person name="Zomer A."/>
            <person name="van der Graaf L."/>
            <person name="Wagenaar J."/>
        </authorList>
    </citation>
    <scope>NUCLEOTIDE SEQUENCE [LARGE SCALE GENOMIC DNA]</scope>
    <source>
        <strain evidence="18 19">19S00001</strain>
    </source>
</reference>
<evidence type="ECO:0000256" key="17">
    <source>
        <dbReference type="SAM" id="Phobius"/>
    </source>
</evidence>
<protein>
    <recommendedName>
        <fullName evidence="5 15">CDP-diacylglycerol--glycerol-3-phosphate 3-phosphatidyltransferase</fullName>
        <ecNumber evidence="4 15">2.7.8.5</ecNumber>
    </recommendedName>
</protein>
<evidence type="ECO:0000256" key="7">
    <source>
        <dbReference type="ARBA" id="ARBA00022679"/>
    </source>
</evidence>
<dbReference type="PIRSF" id="PIRSF000847">
    <property type="entry name" value="Phos_ph_gly_syn"/>
    <property type="match status" value="1"/>
</dbReference>
<keyword evidence="11 17" id="KW-0472">Membrane</keyword>
<organism evidence="18 19">
    <name type="scientific">Candidatus Campylobacter infans</name>
    <dbReference type="NCBI Taxonomy" id="2561898"/>
    <lineage>
        <taxon>Bacteria</taxon>
        <taxon>Pseudomonadati</taxon>
        <taxon>Campylobacterota</taxon>
        <taxon>Epsilonproteobacteria</taxon>
        <taxon>Campylobacterales</taxon>
        <taxon>Campylobacteraceae</taxon>
        <taxon>Campylobacter</taxon>
    </lineage>
</organism>
<dbReference type="InterPro" id="IPR000462">
    <property type="entry name" value="CDP-OH_P_trans"/>
</dbReference>
<evidence type="ECO:0000256" key="11">
    <source>
        <dbReference type="ARBA" id="ARBA00023136"/>
    </source>
</evidence>
<feature type="transmembrane region" description="Helical" evidence="17">
    <location>
        <begin position="153"/>
        <end position="174"/>
    </location>
</feature>
<dbReference type="PROSITE" id="PS00379">
    <property type="entry name" value="CDP_ALCOHOL_P_TRANSF"/>
    <property type="match status" value="1"/>
</dbReference>
<feature type="transmembrane region" description="Helical" evidence="17">
    <location>
        <begin position="37"/>
        <end position="59"/>
    </location>
</feature>
<name>A0A7H9CGY8_9BACT</name>
<dbReference type="NCBIfam" id="TIGR00560">
    <property type="entry name" value="pgsA"/>
    <property type="match status" value="1"/>
</dbReference>
<dbReference type="GO" id="GO:0008444">
    <property type="term" value="F:CDP-diacylglycerol-glycerol-3-phosphate 3-phosphatidyltransferase activity"/>
    <property type="evidence" value="ECO:0007669"/>
    <property type="project" value="UniProtKB-UniRule"/>
</dbReference>
<evidence type="ECO:0000313" key="18">
    <source>
        <dbReference type="EMBL" id="QLI05242.1"/>
    </source>
</evidence>
<dbReference type="Proteomes" id="UP000509414">
    <property type="component" value="Chromosome"/>
</dbReference>
<comment type="subcellular location">
    <subcellularLocation>
        <location evidence="1">Membrane</location>
        <topology evidence="1">Multi-pass membrane protein</topology>
    </subcellularLocation>
</comment>
<keyword evidence="12" id="KW-0594">Phospholipid biosynthesis</keyword>
<evidence type="ECO:0000256" key="3">
    <source>
        <dbReference type="ARBA" id="ARBA00010441"/>
    </source>
</evidence>
<dbReference type="InterPro" id="IPR048254">
    <property type="entry name" value="CDP_ALCOHOL_P_TRANSF_CS"/>
</dbReference>
<keyword evidence="6" id="KW-0444">Lipid biosynthesis</keyword>